<feature type="region of interest" description="Disordered" evidence="5">
    <location>
        <begin position="111"/>
        <end position="131"/>
    </location>
</feature>
<proteinExistence type="predicted"/>
<evidence type="ECO:0000313" key="7">
    <source>
        <dbReference type="EMBL" id="KZP11632.1"/>
    </source>
</evidence>
<feature type="domain" description="FAD-binding" evidence="6">
    <location>
        <begin position="177"/>
        <end position="360"/>
    </location>
</feature>
<dbReference type="OrthoDB" id="655030at2759"/>
<dbReference type="PANTHER" id="PTHR46972:SF1">
    <property type="entry name" value="FAD DEPENDENT OXIDOREDUCTASE DOMAIN-CONTAINING PROTEIN"/>
    <property type="match status" value="1"/>
</dbReference>
<dbReference type="InterPro" id="IPR036188">
    <property type="entry name" value="FAD/NAD-bd_sf"/>
</dbReference>
<evidence type="ECO:0000256" key="5">
    <source>
        <dbReference type="SAM" id="MobiDB-lite"/>
    </source>
</evidence>
<dbReference type="InterPro" id="IPR002938">
    <property type="entry name" value="FAD-bd"/>
</dbReference>
<dbReference type="Pfam" id="PF13450">
    <property type="entry name" value="NAD_binding_8"/>
    <property type="match status" value="1"/>
</dbReference>
<keyword evidence="4" id="KW-0503">Monooxygenase</keyword>
<dbReference type="PRINTS" id="PR00420">
    <property type="entry name" value="RNGMNOXGNASE"/>
</dbReference>
<evidence type="ECO:0000313" key="8">
    <source>
        <dbReference type="Proteomes" id="UP000076532"/>
    </source>
</evidence>
<sequence>MTTTSSPRIAIIGAGLGGLSLLTHLQRHGITATVYEKDSSFDERSHIGSILDIHYESGQRALNEANIAWKHLTLPEGEETRMYDSKGTLLHEDHGHRGMYLLLGDLNVDTNKHSSQGPPVPPGAEDEHSRPEIDRTVLRKLFYDYVVTSDSIRWSHSLRSAHRLPDGTYELAFANGATTTCDLLVGADGTWSKVRPLVSSEKPAFRGITGAETSLAPATIASSDEMQEVSKNIGQGTSFALQGGDALISQRQGDGRIRTYAWFHAEESFTLPTTDVAATRAILLSRYENWNPWLRKLISECDPAGIYLRPLYALSTGHKWDSVPGVTLIGDAAHLMSPFAGEGANLALLDGLELALALAGAKESGKWQEAVGVFEREMCDRAAGFAAEAAANMKLFLGEDSPDSAVKFFSSMGELGQ</sequence>
<keyword evidence="2" id="KW-0274">FAD</keyword>
<keyword evidence="1" id="KW-0285">Flavoprotein</keyword>
<keyword evidence="3" id="KW-0560">Oxidoreductase</keyword>
<dbReference type="Gene3D" id="3.50.50.60">
    <property type="entry name" value="FAD/NAD(P)-binding domain"/>
    <property type="match status" value="1"/>
</dbReference>
<protein>
    <submittedName>
        <fullName evidence="7">FAD/NAD(P)-binding domain-containing protein</fullName>
    </submittedName>
</protein>
<dbReference type="AlphaFoldDB" id="A0A166AI89"/>
<dbReference type="GO" id="GO:0071949">
    <property type="term" value="F:FAD binding"/>
    <property type="evidence" value="ECO:0007669"/>
    <property type="project" value="InterPro"/>
</dbReference>
<dbReference type="STRING" id="436010.A0A166AI89"/>
<evidence type="ECO:0000256" key="3">
    <source>
        <dbReference type="ARBA" id="ARBA00023002"/>
    </source>
</evidence>
<evidence type="ECO:0000256" key="2">
    <source>
        <dbReference type="ARBA" id="ARBA00022827"/>
    </source>
</evidence>
<organism evidence="7 8">
    <name type="scientific">Athelia psychrophila</name>
    <dbReference type="NCBI Taxonomy" id="1759441"/>
    <lineage>
        <taxon>Eukaryota</taxon>
        <taxon>Fungi</taxon>
        <taxon>Dikarya</taxon>
        <taxon>Basidiomycota</taxon>
        <taxon>Agaricomycotina</taxon>
        <taxon>Agaricomycetes</taxon>
        <taxon>Agaricomycetidae</taxon>
        <taxon>Atheliales</taxon>
        <taxon>Atheliaceae</taxon>
        <taxon>Athelia</taxon>
    </lineage>
</organism>
<keyword evidence="8" id="KW-1185">Reference proteome</keyword>
<dbReference type="Proteomes" id="UP000076532">
    <property type="component" value="Unassembled WGS sequence"/>
</dbReference>
<evidence type="ECO:0000256" key="1">
    <source>
        <dbReference type="ARBA" id="ARBA00022630"/>
    </source>
</evidence>
<dbReference type="EMBL" id="KV417660">
    <property type="protein sequence ID" value="KZP11632.1"/>
    <property type="molecule type" value="Genomic_DNA"/>
</dbReference>
<dbReference type="Pfam" id="PF01494">
    <property type="entry name" value="FAD_binding_3"/>
    <property type="match status" value="1"/>
</dbReference>
<dbReference type="GO" id="GO:0004497">
    <property type="term" value="F:monooxygenase activity"/>
    <property type="evidence" value="ECO:0007669"/>
    <property type="project" value="UniProtKB-KW"/>
</dbReference>
<reference evidence="7 8" key="1">
    <citation type="journal article" date="2016" name="Mol. Biol. Evol.">
        <title>Comparative Genomics of Early-Diverging Mushroom-Forming Fungi Provides Insights into the Origins of Lignocellulose Decay Capabilities.</title>
        <authorList>
            <person name="Nagy L.G."/>
            <person name="Riley R."/>
            <person name="Tritt A."/>
            <person name="Adam C."/>
            <person name="Daum C."/>
            <person name="Floudas D."/>
            <person name="Sun H."/>
            <person name="Yadav J.S."/>
            <person name="Pangilinan J."/>
            <person name="Larsson K.H."/>
            <person name="Matsuura K."/>
            <person name="Barry K."/>
            <person name="Labutti K."/>
            <person name="Kuo R."/>
            <person name="Ohm R.A."/>
            <person name="Bhattacharya S.S."/>
            <person name="Shirouzu T."/>
            <person name="Yoshinaga Y."/>
            <person name="Martin F.M."/>
            <person name="Grigoriev I.V."/>
            <person name="Hibbett D.S."/>
        </authorList>
    </citation>
    <scope>NUCLEOTIDE SEQUENCE [LARGE SCALE GENOMIC DNA]</scope>
    <source>
        <strain evidence="7 8">CBS 109695</strain>
    </source>
</reference>
<name>A0A166AI89_9AGAM</name>
<evidence type="ECO:0000259" key="6">
    <source>
        <dbReference type="Pfam" id="PF01494"/>
    </source>
</evidence>
<evidence type="ECO:0000256" key="4">
    <source>
        <dbReference type="ARBA" id="ARBA00023033"/>
    </source>
</evidence>
<dbReference type="SUPFAM" id="SSF51905">
    <property type="entry name" value="FAD/NAD(P)-binding domain"/>
    <property type="match status" value="1"/>
</dbReference>
<accession>A0A166AI89</accession>
<dbReference type="PANTHER" id="PTHR46972">
    <property type="entry name" value="MONOOXYGENASE ASQM-RELATED"/>
    <property type="match status" value="1"/>
</dbReference>
<gene>
    <name evidence="7" type="ORF">FIBSPDRAFT_937453</name>
</gene>